<evidence type="ECO:0000313" key="1">
    <source>
        <dbReference type="EMBL" id="GFT53093.1"/>
    </source>
</evidence>
<gene>
    <name evidence="1" type="primary">NCL1_44930</name>
    <name evidence="1" type="ORF">NPIL_360241</name>
</gene>
<sequence>MEQQQLFEEFFEPLLGSENLALTDRGRRIAWTIFCAATREDKKFKQGKVHVQEPKSEGAQAPQNIVNESATEKGDVTKTLNRLKKDLLETIDLFQKVSDARDEFLAHFYGWSFLRLKCIAELKHLKTSLDYALYRCDVSEAVTGAFKFAAGK</sequence>
<dbReference type="AlphaFoldDB" id="A0A8X6P9D2"/>
<accession>A0A8X6P9D2</accession>
<organism evidence="1 2">
    <name type="scientific">Nephila pilipes</name>
    <name type="common">Giant wood spider</name>
    <name type="synonym">Nephila maculata</name>
    <dbReference type="NCBI Taxonomy" id="299642"/>
    <lineage>
        <taxon>Eukaryota</taxon>
        <taxon>Metazoa</taxon>
        <taxon>Ecdysozoa</taxon>
        <taxon>Arthropoda</taxon>
        <taxon>Chelicerata</taxon>
        <taxon>Arachnida</taxon>
        <taxon>Araneae</taxon>
        <taxon>Araneomorphae</taxon>
        <taxon>Entelegynae</taxon>
        <taxon>Araneoidea</taxon>
        <taxon>Nephilidae</taxon>
        <taxon>Nephila</taxon>
    </lineage>
</organism>
<dbReference type="Proteomes" id="UP000887013">
    <property type="component" value="Unassembled WGS sequence"/>
</dbReference>
<protein>
    <submittedName>
        <fullName evidence="1">Uncharacterized protein</fullName>
    </submittedName>
</protein>
<proteinExistence type="predicted"/>
<reference evidence="1" key="1">
    <citation type="submission" date="2020-08" db="EMBL/GenBank/DDBJ databases">
        <title>Multicomponent nature underlies the extraordinary mechanical properties of spider dragline silk.</title>
        <authorList>
            <person name="Kono N."/>
            <person name="Nakamura H."/>
            <person name="Mori M."/>
            <person name="Yoshida Y."/>
            <person name="Ohtoshi R."/>
            <person name="Malay A.D."/>
            <person name="Moran D.A.P."/>
            <person name="Tomita M."/>
            <person name="Numata K."/>
            <person name="Arakawa K."/>
        </authorList>
    </citation>
    <scope>NUCLEOTIDE SEQUENCE</scope>
</reference>
<comment type="caution">
    <text evidence="1">The sequence shown here is derived from an EMBL/GenBank/DDBJ whole genome shotgun (WGS) entry which is preliminary data.</text>
</comment>
<keyword evidence="2" id="KW-1185">Reference proteome</keyword>
<dbReference type="EMBL" id="BMAW01017273">
    <property type="protein sequence ID" value="GFT53093.1"/>
    <property type="molecule type" value="Genomic_DNA"/>
</dbReference>
<evidence type="ECO:0000313" key="2">
    <source>
        <dbReference type="Proteomes" id="UP000887013"/>
    </source>
</evidence>
<name>A0A8X6P9D2_NEPPI</name>